<dbReference type="VEuPathDB" id="FungiDB:KRP23_13207"/>
<feature type="compositionally biased region" description="Basic and acidic residues" evidence="1">
    <location>
        <begin position="635"/>
        <end position="645"/>
    </location>
</feature>
<sequence>MLAEVARRRSSWLRSLTTARRLSRPLHLQATARPREDEEEDEEDGAKGPRGRGRPDAHSLSFHLQLHADVGPSRGNATLPRRTEDVKLRAEAGAGEFPSLISSGSPAKKNVERARASLHKMARELADPRAVVDRETGFQRARRQLKAATGKLDRMLYHMRQRQEFAQVEAVAFIWEQEFPHFAGQRKHWSVICEHYAWALNSQQRFQDVVDKFSSCFREQGDAKRAAEGASLLTPRLAQSVFVALGHVRDATGALQLLDTMRRHDVHVTKVSYFHALNALLHDESFTDFESVMHMCEEIVTTLPGENVPLSLLPMIMMTAAACGESERAMKFYSHPPDMPMSMFTEFRFEICLQQLNQLGEDAMLMEMYRNLMLSSKASRDIKERVSKYLFRKRVAFATSSTRSKRLRVACEILEIMDEHKIPAGNEHNEEDKMVRLTVKGAGDIRKFFLRYTHSLDWNAFALCEAIVAGVRAHRADLVDNLFVYALDSGMPIKYAALEQVVVYYYRLGLINDLERVSDMVHALRLNKHIPLGIAVTEIGMAANLRLHRYNEVVILFEDFSSLDGERRRVLQRRFMLKTVLEAYTHLGRGDEAMAIQAVLNQTESNLLDGNGSIDEEETEEELTIHDDDEEDDGEERKRGDDKEELLPAPTEALVVFEPFVQWLLSAAADELTSLPDEVFLGFKAETEGEFEAAWDQLSCARREWETLDEKLLALQDERDDNHERIALLERRIIKLLQDRDLAIAETYTTQKQIQDAEFFKARQQQRRQQQEEEERKARVASVMRKLLLRRSSGESGNTSGSDSLASNSTPKFTEKDVQRLHKELADSKVAAAVAKAERDERRHAVRRAERRCIELKLALAQASAEEDDLQVSFQQLTRARRSSVDHLQQISLFSAAALPLQAPPAPTAGLRASTG</sequence>
<dbReference type="AlphaFoldDB" id="H3HBB5"/>
<dbReference type="STRING" id="164328.H3HBB5"/>
<accession>H3HBB5</accession>
<dbReference type="VEuPathDB" id="FungiDB:KRP22_883"/>
<feature type="compositionally biased region" description="Polar residues" evidence="1">
    <location>
        <begin position="794"/>
        <end position="812"/>
    </location>
</feature>
<feature type="region of interest" description="Disordered" evidence="1">
    <location>
        <begin position="18"/>
        <end position="57"/>
    </location>
</feature>
<evidence type="ECO:0000313" key="3">
    <source>
        <dbReference type="Proteomes" id="UP000005238"/>
    </source>
</evidence>
<dbReference type="eggNOG" id="ENOG502S402">
    <property type="taxonomic scope" value="Eukaryota"/>
</dbReference>
<protein>
    <submittedName>
        <fullName evidence="2">Uncharacterized protein</fullName>
    </submittedName>
</protein>
<feature type="compositionally biased region" description="Acidic residues" evidence="1">
    <location>
        <begin position="614"/>
        <end position="634"/>
    </location>
</feature>
<organism evidence="2 3">
    <name type="scientific">Phytophthora ramorum</name>
    <name type="common">Sudden oak death agent</name>
    <dbReference type="NCBI Taxonomy" id="164328"/>
    <lineage>
        <taxon>Eukaryota</taxon>
        <taxon>Sar</taxon>
        <taxon>Stramenopiles</taxon>
        <taxon>Oomycota</taxon>
        <taxon>Peronosporomycetes</taxon>
        <taxon>Peronosporales</taxon>
        <taxon>Peronosporaceae</taxon>
        <taxon>Phytophthora</taxon>
    </lineage>
</organism>
<dbReference type="EMBL" id="DS566007">
    <property type="status" value="NOT_ANNOTATED_CDS"/>
    <property type="molecule type" value="Genomic_DNA"/>
</dbReference>
<dbReference type="InParanoid" id="H3HBB5"/>
<feature type="region of interest" description="Disordered" evidence="1">
    <location>
        <begin position="607"/>
        <end position="645"/>
    </location>
</feature>
<dbReference type="VEuPathDB" id="FungiDB:KRP22_884"/>
<evidence type="ECO:0000256" key="1">
    <source>
        <dbReference type="SAM" id="MobiDB-lite"/>
    </source>
</evidence>
<name>H3HBB5_PHYRM</name>
<evidence type="ECO:0000313" key="2">
    <source>
        <dbReference type="EnsemblProtists" id="Phyra93964"/>
    </source>
</evidence>
<proteinExistence type="predicted"/>
<reference evidence="3" key="1">
    <citation type="journal article" date="2006" name="Science">
        <title>Phytophthora genome sequences uncover evolutionary origins and mechanisms of pathogenesis.</title>
        <authorList>
            <person name="Tyler B.M."/>
            <person name="Tripathy S."/>
            <person name="Zhang X."/>
            <person name="Dehal P."/>
            <person name="Jiang R.H."/>
            <person name="Aerts A."/>
            <person name="Arredondo F.D."/>
            <person name="Baxter L."/>
            <person name="Bensasson D."/>
            <person name="Beynon J.L."/>
            <person name="Chapman J."/>
            <person name="Damasceno C.M."/>
            <person name="Dorrance A.E."/>
            <person name="Dou D."/>
            <person name="Dickerman A.W."/>
            <person name="Dubchak I.L."/>
            <person name="Garbelotto M."/>
            <person name="Gijzen M."/>
            <person name="Gordon S.G."/>
            <person name="Govers F."/>
            <person name="Grunwald N.J."/>
            <person name="Huang W."/>
            <person name="Ivors K.L."/>
            <person name="Jones R.W."/>
            <person name="Kamoun S."/>
            <person name="Krampis K."/>
            <person name="Lamour K.H."/>
            <person name="Lee M.K."/>
            <person name="McDonald W.H."/>
            <person name="Medina M."/>
            <person name="Meijer H.J."/>
            <person name="Nordberg E.K."/>
            <person name="Maclean D.J."/>
            <person name="Ospina-Giraldo M.D."/>
            <person name="Morris P.F."/>
            <person name="Phuntumart V."/>
            <person name="Putnam N.H."/>
            <person name="Rash S."/>
            <person name="Rose J.K."/>
            <person name="Sakihama Y."/>
            <person name="Salamov A.A."/>
            <person name="Savidor A."/>
            <person name="Scheuring C.F."/>
            <person name="Smith B.M."/>
            <person name="Sobral B.W."/>
            <person name="Terry A."/>
            <person name="Torto-Alalibo T.A."/>
            <person name="Win J."/>
            <person name="Xu Z."/>
            <person name="Zhang H."/>
            <person name="Grigoriev I.V."/>
            <person name="Rokhsar D.S."/>
            <person name="Boore J.L."/>
        </authorList>
    </citation>
    <scope>NUCLEOTIDE SEQUENCE [LARGE SCALE GENOMIC DNA]</scope>
    <source>
        <strain evidence="3">Pr102</strain>
    </source>
</reference>
<dbReference type="EnsemblProtists" id="Phyra93964">
    <property type="protein sequence ID" value="Phyra93964"/>
    <property type="gene ID" value="Phyra93964"/>
</dbReference>
<dbReference type="VEuPathDB" id="FungiDB:KRP23_13208"/>
<feature type="region of interest" description="Disordered" evidence="1">
    <location>
        <begin position="791"/>
        <end position="812"/>
    </location>
</feature>
<dbReference type="HOGENOM" id="CLU_006676_0_0_1"/>
<dbReference type="Proteomes" id="UP000005238">
    <property type="component" value="Unassembled WGS sequence"/>
</dbReference>
<keyword evidence="3" id="KW-1185">Reference proteome</keyword>
<reference evidence="2" key="2">
    <citation type="submission" date="2015-06" db="UniProtKB">
        <authorList>
            <consortium name="EnsemblProtists"/>
        </authorList>
    </citation>
    <scope>IDENTIFICATION</scope>
    <source>
        <strain evidence="2">Pr102</strain>
    </source>
</reference>